<feature type="transmembrane region" description="Helical" evidence="2">
    <location>
        <begin position="609"/>
        <end position="636"/>
    </location>
</feature>
<dbReference type="GO" id="GO:0005227">
    <property type="term" value="F:calcium-activated cation channel activity"/>
    <property type="evidence" value="ECO:0007669"/>
    <property type="project" value="InterPro"/>
</dbReference>
<name>A0A1R2BJ84_9CILI</name>
<feature type="transmembrane region" description="Helical" evidence="2">
    <location>
        <begin position="707"/>
        <end position="728"/>
    </location>
</feature>
<evidence type="ECO:0000313" key="4">
    <source>
        <dbReference type="EMBL" id="OMJ76784.1"/>
    </source>
</evidence>
<proteinExistence type="predicted"/>
<sequence>MSTAQVSPELKSATTELHINDLSTENEEVLNNLADVSKAWEYRENMMIKKKVDGDYVTPKPFSVTENDYGQYGIGLELYFLTLKQFMLLFFVMACISAWPIYENYVGMGLPDDDRGQIWNAVSLANQHRLIITDSEEDNSDAINSSKIRIIIADFLSNVIFSIFIIYFSIKTDERIKANIKNNISCSDYAVEVKGLPKDNISALEIKRFFEEKFGKTEEVYLARRYEGKLKIFARRAELEKKLNHEIAIDHLRNQDNSKKIEKIRHEIKKFDITIGKFTTGSRKHDDLPIERAFIIFSLQSSREKCLKEFKLANKACKNYNDELFFDNHKLKVVAPSDPSNINWENLEYSHCKRFLRKTISYSLALGVIIISIGIIYYLRQINEGLPKDEVCFTQHDKNPDCTLSQAERYYESDLEIYCYCKYESLSKILADADIYKFCRTYMEKRSFALMARFCSCLGVALINYVIRIIFKYLSIFEKVESISKERENLMMKVFAGTFINTSLIILLVNFDFESIGFNEQFPLREYAFNGKFVDFTRDWYTKVGCLLAITMIISVFSPHIGNIAFFYPLGVCKRRFCLKRCITQRELNARFTPTDFDIATRYSQLLNILYSSVILSSGMPLLNVTAWLTITFLFLTDKFLIVKHYAKPPRYSYELNGKFIALLPFAAAMHCVVSIYMIGSTDIFPENSSESKKEQLVRDNTFFDRLLSVNGIMNMANICVIFFAYFYTNCYCYNYRKKISKILPESAIEEKTFKDEKKDIQAQGGLTKYNPRFNDKYKDLIMNLNHAAEMTRRKSTIIDKSRNIDNLNFRSSETLGANKEGRAFRKSDTYRSIDTLREDESPRGLKSKTIDVYSYNPNKNSN</sequence>
<feature type="transmembrane region" description="Helical" evidence="2">
    <location>
        <begin position="660"/>
        <end position="686"/>
    </location>
</feature>
<dbReference type="PANTHER" id="PTHR13018:SF135">
    <property type="entry name" value="CSC1_OSCA1-LIKE 7TM REGION DOMAIN-CONTAINING PROTEIN"/>
    <property type="match status" value="1"/>
</dbReference>
<keyword evidence="2" id="KW-0472">Membrane</keyword>
<comment type="caution">
    <text evidence="4">The sequence shown here is derived from an EMBL/GenBank/DDBJ whole genome shotgun (WGS) entry which is preliminary data.</text>
</comment>
<feature type="transmembrane region" description="Helical" evidence="2">
    <location>
        <begin position="360"/>
        <end position="379"/>
    </location>
</feature>
<organism evidence="4 5">
    <name type="scientific">Stentor coeruleus</name>
    <dbReference type="NCBI Taxonomy" id="5963"/>
    <lineage>
        <taxon>Eukaryota</taxon>
        <taxon>Sar</taxon>
        <taxon>Alveolata</taxon>
        <taxon>Ciliophora</taxon>
        <taxon>Postciliodesmatophora</taxon>
        <taxon>Heterotrichea</taxon>
        <taxon>Heterotrichida</taxon>
        <taxon>Stentoridae</taxon>
        <taxon>Stentor</taxon>
    </lineage>
</organism>
<keyword evidence="5" id="KW-1185">Reference proteome</keyword>
<feature type="transmembrane region" description="Helical" evidence="2">
    <location>
        <begin position="86"/>
        <end position="102"/>
    </location>
</feature>
<evidence type="ECO:0000256" key="1">
    <source>
        <dbReference type="SAM" id="MobiDB-lite"/>
    </source>
</evidence>
<reference evidence="4 5" key="1">
    <citation type="submission" date="2016-11" db="EMBL/GenBank/DDBJ databases">
        <title>The macronuclear genome of Stentor coeruleus: a giant cell with tiny introns.</title>
        <authorList>
            <person name="Slabodnick M."/>
            <person name="Ruby J.G."/>
            <person name="Reiff S.B."/>
            <person name="Swart E.C."/>
            <person name="Gosai S."/>
            <person name="Prabakaran S."/>
            <person name="Witkowska E."/>
            <person name="Larue G.E."/>
            <person name="Fisher S."/>
            <person name="Freeman R.M."/>
            <person name="Gunawardena J."/>
            <person name="Chu W."/>
            <person name="Stover N.A."/>
            <person name="Gregory B.D."/>
            <person name="Nowacki M."/>
            <person name="Derisi J."/>
            <person name="Roy S.W."/>
            <person name="Marshall W.F."/>
            <person name="Sood P."/>
        </authorList>
    </citation>
    <scope>NUCLEOTIDE SEQUENCE [LARGE SCALE GENOMIC DNA]</scope>
    <source>
        <strain evidence="4">WM001</strain>
    </source>
</reference>
<dbReference type="OrthoDB" id="291748at2759"/>
<dbReference type="PANTHER" id="PTHR13018">
    <property type="entry name" value="PROBABLE MEMBRANE PROTEIN DUF221-RELATED"/>
    <property type="match status" value="1"/>
</dbReference>
<dbReference type="InterPro" id="IPR027815">
    <property type="entry name" value="CSC1/OSCA1-like_cyt"/>
</dbReference>
<keyword evidence="2" id="KW-1133">Transmembrane helix</keyword>
<feature type="transmembrane region" description="Helical" evidence="2">
    <location>
        <begin position="450"/>
        <end position="471"/>
    </location>
</feature>
<dbReference type="AlphaFoldDB" id="A0A1R2BJ84"/>
<dbReference type="GO" id="GO:0005886">
    <property type="term" value="C:plasma membrane"/>
    <property type="evidence" value="ECO:0007669"/>
    <property type="project" value="TreeGrafter"/>
</dbReference>
<feature type="region of interest" description="Disordered" evidence="1">
    <location>
        <begin position="836"/>
        <end position="863"/>
    </location>
</feature>
<feature type="domain" description="CSC1/OSCA1-like cytosolic" evidence="3">
    <location>
        <begin position="189"/>
        <end position="346"/>
    </location>
</feature>
<evidence type="ECO:0000259" key="3">
    <source>
        <dbReference type="Pfam" id="PF14703"/>
    </source>
</evidence>
<keyword evidence="2" id="KW-0812">Transmembrane</keyword>
<gene>
    <name evidence="4" type="ORF">SteCoe_23756</name>
</gene>
<dbReference type="Proteomes" id="UP000187209">
    <property type="component" value="Unassembled WGS sequence"/>
</dbReference>
<feature type="transmembrane region" description="Helical" evidence="2">
    <location>
        <begin position="148"/>
        <end position="170"/>
    </location>
</feature>
<dbReference type="EMBL" id="MPUH01000611">
    <property type="protein sequence ID" value="OMJ76784.1"/>
    <property type="molecule type" value="Genomic_DNA"/>
</dbReference>
<evidence type="ECO:0000313" key="5">
    <source>
        <dbReference type="Proteomes" id="UP000187209"/>
    </source>
</evidence>
<feature type="transmembrane region" description="Helical" evidence="2">
    <location>
        <begin position="547"/>
        <end position="571"/>
    </location>
</feature>
<accession>A0A1R2BJ84</accession>
<dbReference type="Pfam" id="PF14703">
    <property type="entry name" value="PHM7_cyt"/>
    <property type="match status" value="1"/>
</dbReference>
<evidence type="ECO:0000256" key="2">
    <source>
        <dbReference type="SAM" id="Phobius"/>
    </source>
</evidence>
<dbReference type="InterPro" id="IPR045122">
    <property type="entry name" value="Csc1-like"/>
</dbReference>
<protein>
    <recommendedName>
        <fullName evidence="3">CSC1/OSCA1-like cytosolic domain-containing protein</fullName>
    </recommendedName>
</protein>